<dbReference type="InterPro" id="IPR033985">
    <property type="entry name" value="SusD-like_N"/>
</dbReference>
<gene>
    <name evidence="8" type="ORF">AAY42_16460</name>
</gene>
<name>A0A0Q1CJV9_9FLAO</name>
<evidence type="ECO:0000256" key="3">
    <source>
        <dbReference type="ARBA" id="ARBA00022729"/>
    </source>
</evidence>
<dbReference type="PROSITE" id="PS51257">
    <property type="entry name" value="PROKAR_LIPOPROTEIN"/>
    <property type="match status" value="1"/>
</dbReference>
<evidence type="ECO:0000313" key="9">
    <source>
        <dbReference type="Proteomes" id="UP000050827"/>
    </source>
</evidence>
<dbReference type="GO" id="GO:0009279">
    <property type="term" value="C:cell outer membrane"/>
    <property type="evidence" value="ECO:0007669"/>
    <property type="project" value="UniProtKB-SubCell"/>
</dbReference>
<dbReference type="RefSeq" id="WP_055397182.1">
    <property type="nucleotide sequence ID" value="NZ_LCTZ01000002.1"/>
</dbReference>
<keyword evidence="4" id="KW-0472">Membrane</keyword>
<keyword evidence="9" id="KW-1185">Reference proteome</keyword>
<evidence type="ECO:0000313" key="8">
    <source>
        <dbReference type="EMBL" id="KQC31306.1"/>
    </source>
</evidence>
<dbReference type="EMBL" id="LCTZ01000002">
    <property type="protein sequence ID" value="KQC31306.1"/>
    <property type="molecule type" value="Genomic_DNA"/>
</dbReference>
<dbReference type="InterPro" id="IPR011990">
    <property type="entry name" value="TPR-like_helical_dom_sf"/>
</dbReference>
<dbReference type="STRING" id="346185.AAY42_16460"/>
<organism evidence="8 9">
    <name type="scientific">Flagellimonas eckloniae</name>
    <dbReference type="NCBI Taxonomy" id="346185"/>
    <lineage>
        <taxon>Bacteria</taxon>
        <taxon>Pseudomonadati</taxon>
        <taxon>Bacteroidota</taxon>
        <taxon>Flavobacteriia</taxon>
        <taxon>Flavobacteriales</taxon>
        <taxon>Flavobacteriaceae</taxon>
        <taxon>Flagellimonas</taxon>
    </lineage>
</organism>
<dbReference type="SUPFAM" id="SSF48452">
    <property type="entry name" value="TPR-like"/>
    <property type="match status" value="1"/>
</dbReference>
<accession>A0A0Q1CJV9</accession>
<reference evidence="8 9" key="1">
    <citation type="submission" date="2015-04" db="EMBL/GenBank/DDBJ databases">
        <title>Complete genome of flavobacterium.</title>
        <authorList>
            <person name="Kwon Y.M."/>
            <person name="Kim S.-J."/>
        </authorList>
    </citation>
    <scope>NUCLEOTIDE SEQUENCE [LARGE SCALE GENOMIC DNA]</scope>
    <source>
        <strain evidence="8 9">DK169</strain>
    </source>
</reference>
<protein>
    <submittedName>
        <fullName evidence="8">Carbohydrate-binding protein SusD</fullName>
    </submittedName>
</protein>
<keyword evidence="5" id="KW-0998">Cell outer membrane</keyword>
<evidence type="ECO:0000259" key="6">
    <source>
        <dbReference type="Pfam" id="PF07980"/>
    </source>
</evidence>
<comment type="caution">
    <text evidence="8">The sequence shown here is derived from an EMBL/GenBank/DDBJ whole genome shotgun (WGS) entry which is preliminary data.</text>
</comment>
<feature type="domain" description="SusD-like N-terminal" evidence="7">
    <location>
        <begin position="119"/>
        <end position="234"/>
    </location>
</feature>
<feature type="domain" description="RagB/SusD" evidence="6">
    <location>
        <begin position="320"/>
        <end position="586"/>
    </location>
</feature>
<dbReference type="Proteomes" id="UP000050827">
    <property type="component" value="Unassembled WGS sequence"/>
</dbReference>
<evidence type="ECO:0000256" key="4">
    <source>
        <dbReference type="ARBA" id="ARBA00023136"/>
    </source>
</evidence>
<dbReference type="Gene3D" id="1.25.40.390">
    <property type="match status" value="1"/>
</dbReference>
<evidence type="ECO:0000259" key="7">
    <source>
        <dbReference type="Pfam" id="PF14322"/>
    </source>
</evidence>
<dbReference type="InterPro" id="IPR012944">
    <property type="entry name" value="SusD_RagB_dom"/>
</dbReference>
<dbReference type="OrthoDB" id="5694214at2"/>
<comment type="similarity">
    <text evidence="2">Belongs to the SusD family.</text>
</comment>
<evidence type="ECO:0000256" key="1">
    <source>
        <dbReference type="ARBA" id="ARBA00004442"/>
    </source>
</evidence>
<proteinExistence type="inferred from homology"/>
<evidence type="ECO:0000256" key="2">
    <source>
        <dbReference type="ARBA" id="ARBA00006275"/>
    </source>
</evidence>
<dbReference type="AlphaFoldDB" id="A0A0Q1CJV9"/>
<evidence type="ECO:0000256" key="5">
    <source>
        <dbReference type="ARBA" id="ARBA00023237"/>
    </source>
</evidence>
<dbReference type="PATRIC" id="fig|1547436.3.peg.3392"/>
<sequence>MKIIKYLLTIIVLGILSCSDDFLDRTPLDEVSNETFFSNENDIVNYNNSLYDIAKNDRDYPIMMGLGPGPGVLFYHGIWWQDEMSDNLGATHPRAIEMYRVRAGKHNIDNDPRPMGYTGWDFIRSINFGLENYDRAGLSEEIVNRYKGEARLFRGWFYSDKVRRFGDVQWIDKVLNIDSEELFNPRDNRDFVMQKVLEDLDFAIAGLPEDWENGGNPGRVDKWVALAVKSRVCLFEGTWRKYHGLSNADFWLEQCVVASKELMDNGGFTLYSTGDPVGDYRYASSSTTQEGNSEVIYWRKYESLINGHFASRLFWNYNGGATKSFVEDVLCEDGLPISLSPLYAGDAQIEDVFVARDSRLRQCVLNPADKELLNYPNDDFDYPRLVGMTGGRNRSNTGYHVVKHWNAEDEQRPRNQHIASPPCLRLGEVFLNFAEAKAELGTLTQGDLDISINLLRSRVNMPGLDINPPMDPRYADMGVSSLIVEIRRERRVELFLEGHRYHDVRRWKQGPRFFGQSDFGIRFDAAAEARYEGANVEITEIDGIPYIDVRKDTDFIPEFDESRHYLWPIPANVISQNPNIQQNPGW</sequence>
<comment type="subcellular location">
    <subcellularLocation>
        <location evidence="1">Cell outer membrane</location>
    </subcellularLocation>
</comment>
<dbReference type="Pfam" id="PF07980">
    <property type="entry name" value="SusD_RagB"/>
    <property type="match status" value="1"/>
</dbReference>
<keyword evidence="3" id="KW-0732">Signal</keyword>
<dbReference type="Pfam" id="PF14322">
    <property type="entry name" value="SusD-like_3"/>
    <property type="match status" value="1"/>
</dbReference>